<evidence type="ECO:0000256" key="2">
    <source>
        <dbReference type="PROSITE-ProRule" id="PRU00168"/>
    </source>
</evidence>
<dbReference type="InterPro" id="IPR036964">
    <property type="entry name" value="RASGEF_cat_dom_sf"/>
</dbReference>
<dbReference type="CDD" id="cd00882">
    <property type="entry name" value="Ras_like_GTPase"/>
    <property type="match status" value="1"/>
</dbReference>
<dbReference type="SMART" id="SM00147">
    <property type="entry name" value="RasGEF"/>
    <property type="match status" value="1"/>
</dbReference>
<dbReference type="SUPFAM" id="SSF52540">
    <property type="entry name" value="P-loop containing nucleoside triphosphate hydrolases"/>
    <property type="match status" value="1"/>
</dbReference>
<reference evidence="6 7" key="1">
    <citation type="journal article" date="2012" name="Appl. Environ. Microbiol.">
        <title>Short-read sequencing for genomic analysis of the brown rot fungus Fibroporia radiculosa.</title>
        <authorList>
            <person name="Tang J.D."/>
            <person name="Perkins A.D."/>
            <person name="Sonstegard T.S."/>
            <person name="Schroeder S.G."/>
            <person name="Burgess S.C."/>
            <person name="Diehl S.V."/>
        </authorList>
    </citation>
    <scope>NUCLEOTIDE SEQUENCE [LARGE SCALE GENOMIC DNA]</scope>
    <source>
        <strain evidence="6 7">TFFH 294</strain>
    </source>
</reference>
<dbReference type="GeneID" id="24096882"/>
<dbReference type="Gene3D" id="1.10.840.10">
    <property type="entry name" value="Ras guanine-nucleotide exchange factors catalytic domain"/>
    <property type="match status" value="1"/>
</dbReference>
<dbReference type="OrthoDB" id="28357at2759"/>
<feature type="region of interest" description="Disordered" evidence="3">
    <location>
        <begin position="1"/>
        <end position="220"/>
    </location>
</feature>
<feature type="region of interest" description="Disordered" evidence="3">
    <location>
        <begin position="773"/>
        <end position="820"/>
    </location>
</feature>
<dbReference type="InterPro" id="IPR001806">
    <property type="entry name" value="Small_GTPase"/>
</dbReference>
<evidence type="ECO:0000256" key="1">
    <source>
        <dbReference type="ARBA" id="ARBA00022658"/>
    </source>
</evidence>
<dbReference type="Gene3D" id="1.20.870.10">
    <property type="entry name" value="Son of sevenless (SoS) protein Chain: S domain 1"/>
    <property type="match status" value="1"/>
</dbReference>
<protein>
    <recommendedName>
        <fullName evidence="8">Ras GEF</fullName>
    </recommendedName>
</protein>
<dbReference type="GO" id="GO:0003924">
    <property type="term" value="F:GTPase activity"/>
    <property type="evidence" value="ECO:0007669"/>
    <property type="project" value="InterPro"/>
</dbReference>
<feature type="compositionally biased region" description="Low complexity" evidence="3">
    <location>
        <begin position="591"/>
        <end position="600"/>
    </location>
</feature>
<evidence type="ECO:0000259" key="4">
    <source>
        <dbReference type="PROSITE" id="PS50009"/>
    </source>
</evidence>
<dbReference type="PANTHER" id="PTHR23113:SF348">
    <property type="entry name" value="GUANYL-NUCLEOTIDE EXCHANGE FACTOR RASGEF, PUTATIVE (AFU_ORTHOLOGUE AFUA_1G04700)-RELATED"/>
    <property type="match status" value="1"/>
</dbReference>
<dbReference type="PROSITE" id="PS50212">
    <property type="entry name" value="RASGEF_NTER"/>
    <property type="match status" value="1"/>
</dbReference>
<dbReference type="SMART" id="SM00173">
    <property type="entry name" value="RAS"/>
    <property type="match status" value="1"/>
</dbReference>
<dbReference type="GO" id="GO:0007265">
    <property type="term" value="P:Ras protein signal transduction"/>
    <property type="evidence" value="ECO:0007669"/>
    <property type="project" value="TreeGrafter"/>
</dbReference>
<dbReference type="InterPro" id="IPR008937">
    <property type="entry name" value="Ras-like_GEF"/>
</dbReference>
<feature type="domain" description="N-terminal Ras-GEF" evidence="5">
    <location>
        <begin position="636"/>
        <end position="753"/>
    </location>
</feature>
<feature type="compositionally biased region" description="Polar residues" evidence="3">
    <location>
        <begin position="101"/>
        <end position="121"/>
    </location>
</feature>
<evidence type="ECO:0000313" key="7">
    <source>
        <dbReference type="Proteomes" id="UP000006352"/>
    </source>
</evidence>
<proteinExistence type="predicted"/>
<feature type="compositionally biased region" description="Polar residues" evidence="3">
    <location>
        <begin position="39"/>
        <end position="58"/>
    </location>
</feature>
<dbReference type="GO" id="GO:0005886">
    <property type="term" value="C:plasma membrane"/>
    <property type="evidence" value="ECO:0007669"/>
    <property type="project" value="TreeGrafter"/>
</dbReference>
<dbReference type="EMBL" id="HE797057">
    <property type="protein sequence ID" value="CCM01971.1"/>
    <property type="molecule type" value="Genomic_DNA"/>
</dbReference>
<dbReference type="Pfam" id="PF00617">
    <property type="entry name" value="RasGEF"/>
    <property type="match status" value="1"/>
</dbReference>
<feature type="compositionally biased region" description="Basic and acidic residues" evidence="3">
    <location>
        <begin position="573"/>
        <end position="586"/>
    </location>
</feature>
<dbReference type="GO" id="GO:0005525">
    <property type="term" value="F:GTP binding"/>
    <property type="evidence" value="ECO:0007669"/>
    <property type="project" value="InterPro"/>
</dbReference>
<feature type="region of interest" description="Disordered" evidence="3">
    <location>
        <begin position="466"/>
        <end position="600"/>
    </location>
</feature>
<dbReference type="PROSITE" id="PS50009">
    <property type="entry name" value="RASGEF_CAT"/>
    <property type="match status" value="1"/>
</dbReference>
<dbReference type="PANTHER" id="PTHR23113">
    <property type="entry name" value="GUANINE NUCLEOTIDE EXCHANGE FACTOR"/>
    <property type="match status" value="1"/>
</dbReference>
<dbReference type="Proteomes" id="UP000006352">
    <property type="component" value="Unassembled WGS sequence"/>
</dbReference>
<dbReference type="InParanoid" id="J4I9Y5"/>
<dbReference type="STRING" id="599839.J4I9Y5"/>
<dbReference type="Gene3D" id="3.40.50.300">
    <property type="entry name" value="P-loop containing nucleotide triphosphate hydrolases"/>
    <property type="match status" value="1"/>
</dbReference>
<evidence type="ECO:0008006" key="8">
    <source>
        <dbReference type="Google" id="ProtNLM"/>
    </source>
</evidence>
<gene>
    <name evidence="6" type="ORF">FIBRA_04044</name>
</gene>
<feature type="compositionally biased region" description="Polar residues" evidence="3">
    <location>
        <begin position="789"/>
        <end position="814"/>
    </location>
</feature>
<evidence type="ECO:0000256" key="3">
    <source>
        <dbReference type="SAM" id="MobiDB-lite"/>
    </source>
</evidence>
<keyword evidence="1 2" id="KW-0344">Guanine-nucleotide releasing factor</keyword>
<evidence type="ECO:0000259" key="5">
    <source>
        <dbReference type="PROSITE" id="PS50212"/>
    </source>
</evidence>
<organism evidence="6 7">
    <name type="scientific">Fibroporia radiculosa</name>
    <dbReference type="NCBI Taxonomy" id="599839"/>
    <lineage>
        <taxon>Eukaryota</taxon>
        <taxon>Fungi</taxon>
        <taxon>Dikarya</taxon>
        <taxon>Basidiomycota</taxon>
        <taxon>Agaricomycotina</taxon>
        <taxon>Agaricomycetes</taxon>
        <taxon>Polyporales</taxon>
        <taxon>Fibroporiaceae</taxon>
        <taxon>Fibroporia</taxon>
    </lineage>
</organism>
<dbReference type="InterPro" id="IPR001895">
    <property type="entry name" value="RASGEF_cat_dom"/>
</dbReference>
<keyword evidence="7" id="KW-1185">Reference proteome</keyword>
<evidence type="ECO:0000313" key="6">
    <source>
        <dbReference type="EMBL" id="CCM01971.1"/>
    </source>
</evidence>
<feature type="compositionally biased region" description="Low complexity" evidence="3">
    <location>
        <begin position="550"/>
        <end position="572"/>
    </location>
</feature>
<dbReference type="InterPro" id="IPR023578">
    <property type="entry name" value="Ras_GEF_dom_sf"/>
</dbReference>
<dbReference type="GO" id="GO:0005085">
    <property type="term" value="F:guanyl-nucleotide exchange factor activity"/>
    <property type="evidence" value="ECO:0007669"/>
    <property type="project" value="UniProtKB-KW"/>
</dbReference>
<feature type="compositionally biased region" description="Low complexity" evidence="3">
    <location>
        <begin position="492"/>
        <end position="509"/>
    </location>
</feature>
<dbReference type="AlphaFoldDB" id="J4I9Y5"/>
<name>J4I9Y5_9APHY</name>
<feature type="compositionally biased region" description="Polar residues" evidence="3">
    <location>
        <begin position="517"/>
        <end position="539"/>
    </location>
</feature>
<feature type="region of interest" description="Disordered" evidence="3">
    <location>
        <begin position="613"/>
        <end position="636"/>
    </location>
</feature>
<accession>J4I9Y5</accession>
<feature type="compositionally biased region" description="Low complexity" evidence="3">
    <location>
        <begin position="8"/>
        <end position="22"/>
    </location>
</feature>
<dbReference type="HOGENOM" id="CLU_005431_0_0_1"/>
<dbReference type="SUPFAM" id="SSF48366">
    <property type="entry name" value="Ras GEF"/>
    <property type="match status" value="1"/>
</dbReference>
<feature type="compositionally biased region" description="Basic and acidic residues" evidence="3">
    <location>
        <begin position="623"/>
        <end position="636"/>
    </location>
</feature>
<feature type="domain" description="Ras-GEF" evidence="4">
    <location>
        <begin position="866"/>
        <end position="1097"/>
    </location>
</feature>
<dbReference type="Pfam" id="PF00071">
    <property type="entry name" value="Ras"/>
    <property type="match status" value="1"/>
</dbReference>
<sequence length="1144" mass="127737">MKNPQLDLPEIPSLPPLELSTSPSPPSSIFRHSRDSLFRRSSPSPLASQVTSAPSRTSPGEDPNGIPATILSEDLLHPPSPTSVTTPSALRKSLSVDSFVKSKQSPIGQVTRTSRGQTMSSHRIPPQELRQRAIAPSHPVDQASGSSRISLRERDKRVVPPPPPSSRSRATSISTNVDEREGSSFFDESDVERSENISRRSRKSKTTSRQFVLPPGELGLPSRLQAMSSSPNMNSTPPPAPIVPVRSSSLNHRSAKNKASMSVDTHIPPSPHLSQPTIAVIGSAGCGKSTITRKGLKNYEISESIMTHIFPQEMDLDYNVALPCTFLRWRLSSGPDATSRSVEASIRVAELDIAIFRRARNDEELWQQEQLFDGFIFCYDSTREDSFAQIADCLRDIAYMNLPTVVVACKSDLEFERRVDPGRAFANLQQYDVGLVEVTVANLDGRDKIRRAFEWLVRAIKHDLPRSDRDGYQNPASPSMLGSAPPWDVSRASSATPTAASATSYIPPSHSAHAPLETQTYTDTPPQSESQLQISTPMPNHTFRLPSVNTATTSRIPSTPTSPTRARSTSDLLSEHEKSKREEREQYSVGRSAALSSSNVRSRSSLNALASISGSGDGLQISDDPHEAAREASARESRVPPWLTLEELLNKMLFMAVSDDDPLYVTHFLLTYRRFATPRSILLAMQKRIRALDQPSGDPMICLLLDQWIHAYPNDFAVPNTSGALIALVKSVVTKSHLVHYGTDFLPFLDTLADLKDRDQTWALKIEEESDDSSWLSEEDGYRPIDTESPASSNSSRQPLHRNSSATPPAQPSMTRDRKSSLPLTAKALAMGQSMLSPTNSDGTDQTPKQVLRRLVQVSEEVQKCAIKDIVNEITRIEVKFFLDIKPRHWLQHVLAQGKKDPETDPIAKYNHVSNHIADWVVSLILCHDKAKARARQIEKFVQVAHELRVIHNYSALRAVIAGINSATFEGDESLDIVRGRSQETWKIFQSYDQLLRAVRSHQKYRMALKNTKGPCIPALEIHLSDLIRAHEGNTDYHDEDPTKIHWAKFNMMARFIDVICQCQERCRTHDEPAYMSDDLRPPPEYLLFKNAHMLMDIDMQRSRIAPPESDVAGDTFRPIIPRTYSRDPHQPRDPAYLRKIAFW</sequence>
<dbReference type="InterPro" id="IPR027417">
    <property type="entry name" value="P-loop_NTPase"/>
</dbReference>
<dbReference type="InterPro" id="IPR000651">
    <property type="entry name" value="Ras-like_Gua-exchang_fac_N"/>
</dbReference>
<dbReference type="RefSeq" id="XP_012181254.1">
    <property type="nucleotide sequence ID" value="XM_012325864.1"/>
</dbReference>